<evidence type="ECO:0000259" key="1">
    <source>
        <dbReference type="Pfam" id="PF00135"/>
    </source>
</evidence>
<evidence type="ECO:0000313" key="2">
    <source>
        <dbReference type="EMBL" id="PMD31812.1"/>
    </source>
</evidence>
<dbReference type="AlphaFoldDB" id="A0A2J6QZX3"/>
<dbReference type="Gene3D" id="3.40.50.1820">
    <property type="entry name" value="alpha/beta hydrolase"/>
    <property type="match status" value="1"/>
</dbReference>
<dbReference type="Proteomes" id="UP000235786">
    <property type="component" value="Unassembled WGS sequence"/>
</dbReference>
<dbReference type="OrthoDB" id="3200163at2759"/>
<proteinExistence type="predicted"/>
<keyword evidence="3" id="KW-1185">Reference proteome</keyword>
<name>A0A2J6QZX3_HYAVF</name>
<reference evidence="2 3" key="1">
    <citation type="submission" date="2016-04" db="EMBL/GenBank/DDBJ databases">
        <title>A degradative enzymes factory behind the ericoid mycorrhizal symbiosis.</title>
        <authorList>
            <consortium name="DOE Joint Genome Institute"/>
            <person name="Martino E."/>
            <person name="Morin E."/>
            <person name="Grelet G."/>
            <person name="Kuo A."/>
            <person name="Kohler A."/>
            <person name="Daghino S."/>
            <person name="Barry K."/>
            <person name="Choi C."/>
            <person name="Cichocki N."/>
            <person name="Clum A."/>
            <person name="Copeland A."/>
            <person name="Hainaut M."/>
            <person name="Haridas S."/>
            <person name="Labutti K."/>
            <person name="Lindquist E."/>
            <person name="Lipzen A."/>
            <person name="Khouja H.-R."/>
            <person name="Murat C."/>
            <person name="Ohm R."/>
            <person name="Olson A."/>
            <person name="Spatafora J."/>
            <person name="Veneault-Fourrey C."/>
            <person name="Henrissat B."/>
            <person name="Grigoriev I."/>
            <person name="Martin F."/>
            <person name="Perotto S."/>
        </authorList>
    </citation>
    <scope>NUCLEOTIDE SEQUENCE [LARGE SCALE GENOMIC DNA]</scope>
    <source>
        <strain evidence="2 3">F</strain>
    </source>
</reference>
<dbReference type="EMBL" id="KZ613961">
    <property type="protein sequence ID" value="PMD31812.1"/>
    <property type="molecule type" value="Genomic_DNA"/>
</dbReference>
<gene>
    <name evidence="2" type="ORF">L207DRAFT_572577</name>
</gene>
<evidence type="ECO:0000313" key="3">
    <source>
        <dbReference type="Proteomes" id="UP000235786"/>
    </source>
</evidence>
<dbReference type="InterPro" id="IPR002018">
    <property type="entry name" value="CarbesteraseB"/>
</dbReference>
<dbReference type="STRING" id="1149755.A0A2J6QZX3"/>
<dbReference type="Pfam" id="PF00135">
    <property type="entry name" value="COesterase"/>
    <property type="match status" value="1"/>
</dbReference>
<feature type="domain" description="Carboxylesterase type B" evidence="1">
    <location>
        <begin position="10"/>
        <end position="456"/>
    </location>
</feature>
<sequence>MRGLLSEDGKTVQFRGIKYASIPGRWEDPVLANEKLIEGDGEFDATKHGPSCPQHPAGYAYDLSLVGDVALTRVNEEQSEFECLNLIVVVPVESVGKAEKLPVMVWIHGGSLSVGSSTWPQYDISKFVGQSVDAGKPVVGVSISYRLGIFGFLASDELQTSGNYGLKDQACAFKWVKKNISEFGGDPTRVTAFGESAGSIFISTLLLTKEPIFNRACMMSGDTTLRRPRTMEWQNTHYQANIKLLGLEKATGEARKAELYNMSASEITAKLPAFQHWSPTVDGEFISQEVTLGILSDVKNPIGKPAWCEAVMVGDVEHDGTCLKARIMDAPNIITRLENALTASLDSAEAERLLQKYSLAGNLNVDQQYIGLLNLSTDLRFHFPTVKVAEGWEPSKCLRYHFHQPNEIAGTYKGFVSHELDVAYLLQNFGSAFSTASQKLGKKMASAWIDFAYGDKINDGKGDVLIVGPGEKFEFVKEEGYDAEYRGGRVKLLQEIGWEKCFKLGELLQGVYSENMT</sequence>
<protein>
    <submittedName>
        <fullName evidence="2">Para-nitrobenzyl esterase</fullName>
    </submittedName>
</protein>
<dbReference type="SUPFAM" id="SSF53474">
    <property type="entry name" value="alpha/beta-Hydrolases"/>
    <property type="match status" value="1"/>
</dbReference>
<organism evidence="2 3">
    <name type="scientific">Hyaloscypha variabilis (strain UAMH 11265 / GT02V1 / F)</name>
    <name type="common">Meliniomyces variabilis</name>
    <dbReference type="NCBI Taxonomy" id="1149755"/>
    <lineage>
        <taxon>Eukaryota</taxon>
        <taxon>Fungi</taxon>
        <taxon>Dikarya</taxon>
        <taxon>Ascomycota</taxon>
        <taxon>Pezizomycotina</taxon>
        <taxon>Leotiomycetes</taxon>
        <taxon>Helotiales</taxon>
        <taxon>Hyaloscyphaceae</taxon>
        <taxon>Hyaloscypha</taxon>
        <taxon>Hyaloscypha variabilis</taxon>
    </lineage>
</organism>
<accession>A0A2J6QZX3</accession>
<dbReference type="InterPro" id="IPR029058">
    <property type="entry name" value="AB_hydrolase_fold"/>
</dbReference>
<dbReference type="PANTHER" id="PTHR11559">
    <property type="entry name" value="CARBOXYLESTERASE"/>
    <property type="match status" value="1"/>
</dbReference>
<dbReference type="InterPro" id="IPR050309">
    <property type="entry name" value="Type-B_Carboxylest/Lipase"/>
</dbReference>